<keyword evidence="1" id="KW-0732">Signal</keyword>
<gene>
    <name evidence="3" type="ORF">QLS71_011835</name>
</gene>
<dbReference type="Pfam" id="PF12680">
    <property type="entry name" value="SnoaL_2"/>
    <property type="match status" value="1"/>
</dbReference>
<dbReference type="InterPro" id="IPR037401">
    <property type="entry name" value="SnoaL-like"/>
</dbReference>
<dbReference type="AlphaFoldDB" id="A0AAU7ECZ9"/>
<evidence type="ECO:0000313" key="4">
    <source>
        <dbReference type="Proteomes" id="UP001224325"/>
    </source>
</evidence>
<dbReference type="Gene3D" id="3.10.450.50">
    <property type="match status" value="1"/>
</dbReference>
<feature type="signal peptide" evidence="1">
    <location>
        <begin position="1"/>
        <end position="22"/>
    </location>
</feature>
<keyword evidence="4" id="KW-1185">Reference proteome</keyword>
<feature type="domain" description="SnoaL-like" evidence="2">
    <location>
        <begin position="70"/>
        <end position="153"/>
    </location>
</feature>
<evidence type="ECO:0000259" key="2">
    <source>
        <dbReference type="Pfam" id="PF12680"/>
    </source>
</evidence>
<proteinExistence type="predicted"/>
<dbReference type="InterPro" id="IPR032710">
    <property type="entry name" value="NTF2-like_dom_sf"/>
</dbReference>
<dbReference type="Proteomes" id="UP001224325">
    <property type="component" value="Chromosome"/>
</dbReference>
<sequence>MKTKIIMLAILISMGFSSNLYAQESNPKINSEENNKKQKKHTGMSTVEIETLAIKHLDIWTDKNAEKRNKSIKEVYTVDVEIVDPFFVINGHSKLNDFIEELQAKHPGFSFSISQPIESHNNIARLFWQFGPDTKPDTITGQDIFVIENEKIKSLYIFIDGLEN</sequence>
<dbReference type="RefSeq" id="WP_308993463.1">
    <property type="nucleotide sequence ID" value="NZ_CP155618.1"/>
</dbReference>
<dbReference type="EMBL" id="CP155618">
    <property type="protein sequence ID" value="XBL13015.1"/>
    <property type="molecule type" value="Genomic_DNA"/>
</dbReference>
<dbReference type="KEGG" id="mlil:QLS71_011835"/>
<name>A0AAU7ECZ9_9FLAO</name>
<reference evidence="3" key="1">
    <citation type="submission" date="2024-04" db="EMBL/GenBank/DDBJ databases">
        <title>Mariniflexile litorale, isolated from the shallow sediments of the Sea of Japan.</title>
        <authorList>
            <person name="Romanenko L."/>
            <person name="Isaeva M."/>
        </authorList>
    </citation>
    <scope>NUCLEOTIDE SEQUENCE [LARGE SCALE GENOMIC DNA]</scope>
    <source>
        <strain evidence="3">KMM 9835</strain>
    </source>
</reference>
<dbReference type="SUPFAM" id="SSF54427">
    <property type="entry name" value="NTF2-like"/>
    <property type="match status" value="1"/>
</dbReference>
<evidence type="ECO:0000256" key="1">
    <source>
        <dbReference type="SAM" id="SignalP"/>
    </source>
</evidence>
<feature type="chain" id="PRO_5043750315" evidence="1">
    <location>
        <begin position="23"/>
        <end position="164"/>
    </location>
</feature>
<organism evidence="3 4">
    <name type="scientific">Mariniflexile litorale</name>
    <dbReference type="NCBI Taxonomy" id="3045158"/>
    <lineage>
        <taxon>Bacteria</taxon>
        <taxon>Pseudomonadati</taxon>
        <taxon>Bacteroidota</taxon>
        <taxon>Flavobacteriia</taxon>
        <taxon>Flavobacteriales</taxon>
        <taxon>Flavobacteriaceae</taxon>
        <taxon>Mariniflexile</taxon>
    </lineage>
</organism>
<protein>
    <submittedName>
        <fullName evidence="3">Nuclear transport factor 2 family protein</fullName>
    </submittedName>
</protein>
<accession>A0AAU7ECZ9</accession>
<evidence type="ECO:0000313" key="3">
    <source>
        <dbReference type="EMBL" id="XBL13015.1"/>
    </source>
</evidence>